<dbReference type="AlphaFoldDB" id="A0A2M4DEH9"/>
<evidence type="ECO:0000256" key="2">
    <source>
        <dbReference type="SAM" id="SignalP"/>
    </source>
</evidence>
<protein>
    <submittedName>
        <fullName evidence="3">Putative secreted protein</fullName>
    </submittedName>
</protein>
<dbReference type="EMBL" id="GGFL01011778">
    <property type="protein sequence ID" value="MBW75956.1"/>
    <property type="molecule type" value="Transcribed_RNA"/>
</dbReference>
<reference evidence="3" key="1">
    <citation type="submission" date="2018-01" db="EMBL/GenBank/DDBJ databases">
        <title>An insight into the sialome of Amazonian anophelines.</title>
        <authorList>
            <person name="Ribeiro J.M."/>
            <person name="Scarpassa V."/>
            <person name="Calvo E."/>
        </authorList>
    </citation>
    <scope>NUCLEOTIDE SEQUENCE</scope>
</reference>
<evidence type="ECO:0000256" key="1">
    <source>
        <dbReference type="SAM" id="MobiDB-lite"/>
    </source>
</evidence>
<proteinExistence type="predicted"/>
<feature type="chain" id="PRO_5014733972" evidence="2">
    <location>
        <begin position="25"/>
        <end position="68"/>
    </location>
</feature>
<feature type="compositionally biased region" description="Basic and acidic residues" evidence="1">
    <location>
        <begin position="29"/>
        <end position="56"/>
    </location>
</feature>
<name>A0A2M4DEH9_ANODA</name>
<feature type="signal peptide" evidence="2">
    <location>
        <begin position="1"/>
        <end position="24"/>
    </location>
</feature>
<organism evidence="3">
    <name type="scientific">Anopheles darlingi</name>
    <name type="common">Mosquito</name>
    <dbReference type="NCBI Taxonomy" id="43151"/>
    <lineage>
        <taxon>Eukaryota</taxon>
        <taxon>Metazoa</taxon>
        <taxon>Ecdysozoa</taxon>
        <taxon>Arthropoda</taxon>
        <taxon>Hexapoda</taxon>
        <taxon>Insecta</taxon>
        <taxon>Pterygota</taxon>
        <taxon>Neoptera</taxon>
        <taxon>Endopterygota</taxon>
        <taxon>Diptera</taxon>
        <taxon>Nematocera</taxon>
        <taxon>Culicoidea</taxon>
        <taxon>Culicidae</taxon>
        <taxon>Anophelinae</taxon>
        <taxon>Anopheles</taxon>
    </lineage>
</organism>
<feature type="region of interest" description="Disordered" evidence="1">
    <location>
        <begin position="26"/>
        <end position="68"/>
    </location>
</feature>
<sequence>MASHSMHPALAPLTVPVALLVAFAIPRPDGNEQHDEAIRTPKGGARREFNRHDRLTSRRKREQGREVE</sequence>
<evidence type="ECO:0000313" key="3">
    <source>
        <dbReference type="EMBL" id="MBW75956.1"/>
    </source>
</evidence>
<accession>A0A2M4DEH9</accession>
<keyword evidence="2" id="KW-0732">Signal</keyword>